<evidence type="ECO:0000313" key="2">
    <source>
        <dbReference type="EMBL" id="MFD2679884.1"/>
    </source>
</evidence>
<name>A0ABW5RPG4_9BACI</name>
<dbReference type="EMBL" id="JBHUMF010000008">
    <property type="protein sequence ID" value="MFD2679884.1"/>
    <property type="molecule type" value="Genomic_DNA"/>
</dbReference>
<dbReference type="Pfam" id="PF01243">
    <property type="entry name" value="PNPOx_N"/>
    <property type="match status" value="1"/>
</dbReference>
<accession>A0ABW5RPG4</accession>
<reference evidence="3" key="1">
    <citation type="journal article" date="2019" name="Int. J. Syst. Evol. Microbiol.">
        <title>The Global Catalogue of Microorganisms (GCM) 10K type strain sequencing project: providing services to taxonomists for standard genome sequencing and annotation.</title>
        <authorList>
            <consortium name="The Broad Institute Genomics Platform"/>
            <consortium name="The Broad Institute Genome Sequencing Center for Infectious Disease"/>
            <person name="Wu L."/>
            <person name="Ma J."/>
        </authorList>
    </citation>
    <scope>NUCLEOTIDE SEQUENCE [LARGE SCALE GENOMIC DNA]</scope>
    <source>
        <strain evidence="3">KCTC 3913</strain>
    </source>
</reference>
<keyword evidence="3" id="KW-1185">Reference proteome</keyword>
<dbReference type="RefSeq" id="WP_377932870.1">
    <property type="nucleotide sequence ID" value="NZ_JBHUMF010000008.1"/>
</dbReference>
<organism evidence="2 3">
    <name type="scientific">Bacillus seohaeanensis</name>
    <dbReference type="NCBI Taxonomy" id="284580"/>
    <lineage>
        <taxon>Bacteria</taxon>
        <taxon>Bacillati</taxon>
        <taxon>Bacillota</taxon>
        <taxon>Bacilli</taxon>
        <taxon>Bacillales</taxon>
        <taxon>Bacillaceae</taxon>
        <taxon>Bacillus</taxon>
    </lineage>
</organism>
<proteinExistence type="predicted"/>
<dbReference type="InterPro" id="IPR011576">
    <property type="entry name" value="Pyridox_Oxase_N"/>
</dbReference>
<protein>
    <submittedName>
        <fullName evidence="2">Pyridoxamine 5'-phosphate oxidase family protein</fullName>
    </submittedName>
</protein>
<gene>
    <name evidence="2" type="ORF">ACFSUL_03870</name>
</gene>
<dbReference type="Proteomes" id="UP001597506">
    <property type="component" value="Unassembled WGS sequence"/>
</dbReference>
<dbReference type="Gene3D" id="2.30.110.10">
    <property type="entry name" value="Electron Transport, Fmn-binding Protein, Chain A"/>
    <property type="match status" value="1"/>
</dbReference>
<dbReference type="InterPro" id="IPR012349">
    <property type="entry name" value="Split_barrel_FMN-bd"/>
</dbReference>
<evidence type="ECO:0000259" key="1">
    <source>
        <dbReference type="Pfam" id="PF01243"/>
    </source>
</evidence>
<comment type="caution">
    <text evidence="2">The sequence shown here is derived from an EMBL/GenBank/DDBJ whole genome shotgun (WGS) entry which is preliminary data.</text>
</comment>
<dbReference type="NCBIfam" id="NF005232">
    <property type="entry name" value="PRK06733.1"/>
    <property type="match status" value="1"/>
</dbReference>
<evidence type="ECO:0000313" key="3">
    <source>
        <dbReference type="Proteomes" id="UP001597506"/>
    </source>
</evidence>
<dbReference type="SUPFAM" id="SSF50475">
    <property type="entry name" value="FMN-binding split barrel"/>
    <property type="match status" value="1"/>
</dbReference>
<sequence>MANRIEPKLIPELFDELQTERFVTVATVDYETGGPSVNAISWVIASDEETVVFAVDRRSKIVENVKYNHLVVINLIANESTYSISGEARILKERLENVPLKLSLIRVCIHEVKDVMFYGSKISTEPGYEKTYDEKAADRLDRQVIEAMKNSVDN</sequence>
<feature type="domain" description="Pyridoxamine 5'-phosphate oxidase N-terminal" evidence="1">
    <location>
        <begin position="11"/>
        <end position="94"/>
    </location>
</feature>